<evidence type="ECO:0000259" key="2">
    <source>
        <dbReference type="Pfam" id="PF12773"/>
    </source>
</evidence>
<dbReference type="Proteomes" id="UP000027665">
    <property type="component" value="Unassembled WGS sequence"/>
</dbReference>
<keyword evidence="1" id="KW-0472">Membrane</keyword>
<dbReference type="InterPro" id="IPR025874">
    <property type="entry name" value="DZR"/>
</dbReference>
<comment type="caution">
    <text evidence="3">The sequence shown here is derived from an EMBL/GenBank/DDBJ whole genome shotgun (WGS) entry which is preliminary data.</text>
</comment>
<evidence type="ECO:0000313" key="3">
    <source>
        <dbReference type="EMBL" id="KEJ91739.1"/>
    </source>
</evidence>
<feature type="transmembrane region" description="Helical" evidence="1">
    <location>
        <begin position="110"/>
        <end position="130"/>
    </location>
</feature>
<dbReference type="SUPFAM" id="SSF143011">
    <property type="entry name" value="RelE-like"/>
    <property type="match status" value="1"/>
</dbReference>
<evidence type="ECO:0000313" key="4">
    <source>
        <dbReference type="Proteomes" id="UP000027665"/>
    </source>
</evidence>
<dbReference type="InterPro" id="IPR035093">
    <property type="entry name" value="RelE/ParE_toxin_dom_sf"/>
</dbReference>
<protein>
    <recommendedName>
        <fullName evidence="2">DZANK-type domain-containing protein</fullName>
    </recommendedName>
</protein>
<dbReference type="Gene3D" id="3.30.2310.20">
    <property type="entry name" value="RelE-like"/>
    <property type="match status" value="1"/>
</dbReference>
<name>A0A073IPQ1_9BACT</name>
<dbReference type="EMBL" id="JMKI01000037">
    <property type="protein sequence ID" value="KEJ91739.1"/>
    <property type="molecule type" value="Genomic_DNA"/>
</dbReference>
<dbReference type="AlphaFoldDB" id="A0A073IPQ1"/>
<proteinExistence type="predicted"/>
<dbReference type="Pfam" id="PF12773">
    <property type="entry name" value="DZR"/>
    <property type="match status" value="1"/>
</dbReference>
<keyword evidence="1" id="KW-0812">Transmembrane</keyword>
<dbReference type="eggNOG" id="ENOG5033BRN">
    <property type="taxonomic scope" value="Bacteria"/>
</dbReference>
<organism evidence="3 4">
    <name type="scientific">Synergistes jonesii</name>
    <dbReference type="NCBI Taxonomy" id="2754"/>
    <lineage>
        <taxon>Bacteria</taxon>
        <taxon>Thermotogati</taxon>
        <taxon>Synergistota</taxon>
        <taxon>Synergistia</taxon>
        <taxon>Synergistales</taxon>
        <taxon>Synergistaceae</taxon>
        <taxon>Synergistes</taxon>
    </lineage>
</organism>
<feature type="domain" description="DZANK-type" evidence="2">
    <location>
        <begin position="52"/>
        <end position="88"/>
    </location>
</feature>
<dbReference type="STRING" id="2754.EH55_07125"/>
<keyword evidence="4" id="KW-1185">Reference proteome</keyword>
<sequence length="233" mass="26338">MGKYSVRLKKSEEKALASFDASTQRAIAAKLLSLAKDPYPPGCKKIHGLKNTWRIRRCEHCGAFLGVRKCPSCGKINDIERSFCPSCGYLFKHTPIKADADRDDTAGKTIYLATIVFFLIIFVGACWLLFGNSPTKSLQTSPPPVETVSSPQPGVPYEFAKNFVRDRLLSPSTARFMPISEVRYVYYPGQKTWRFTSFVDSQNAFGAMVRTKWSVKLIETKDTWKLLDIKFEQ</sequence>
<keyword evidence="1" id="KW-1133">Transmembrane helix</keyword>
<dbReference type="GeneID" id="90984018"/>
<accession>A0A073IPQ1</accession>
<gene>
    <name evidence="3" type="ORF">EH55_07125</name>
</gene>
<dbReference type="OrthoDB" id="794683at2"/>
<evidence type="ECO:0000256" key="1">
    <source>
        <dbReference type="SAM" id="Phobius"/>
    </source>
</evidence>
<dbReference type="RefSeq" id="WP_037977052.1">
    <property type="nucleotide sequence ID" value="NZ_JMKI01000037.1"/>
</dbReference>
<reference evidence="3 4" key="1">
    <citation type="submission" date="2014-04" db="EMBL/GenBank/DDBJ databases">
        <title>Draft Genome Sequence of Synergistes jonesii.</title>
        <authorList>
            <person name="Coil D.A."/>
            <person name="Eisen J.A."/>
            <person name="Holland-Moritz H.E."/>
        </authorList>
    </citation>
    <scope>NUCLEOTIDE SEQUENCE [LARGE SCALE GENOMIC DNA]</scope>
    <source>
        <strain evidence="3 4">78-1</strain>
    </source>
</reference>